<evidence type="ECO:0000256" key="5">
    <source>
        <dbReference type="PROSITE-ProRule" id="PRU00283"/>
    </source>
</evidence>
<dbReference type="Gramene" id="KVI01046">
    <property type="protein sequence ID" value="KVI01046"/>
    <property type="gene ID" value="Ccrd_020688"/>
</dbReference>
<dbReference type="Gene3D" id="3.40.850.10">
    <property type="entry name" value="Kinesin motor domain"/>
    <property type="match status" value="1"/>
</dbReference>
<comment type="caution">
    <text evidence="8">The sequence shown here is derived from an EMBL/GenBank/DDBJ whole genome shotgun (WGS) entry which is preliminary data.</text>
</comment>
<dbReference type="InterPro" id="IPR036961">
    <property type="entry name" value="Kinesin_motor_dom_sf"/>
</dbReference>
<evidence type="ECO:0000313" key="9">
    <source>
        <dbReference type="Proteomes" id="UP000243975"/>
    </source>
</evidence>
<feature type="compositionally biased region" description="Polar residues" evidence="6">
    <location>
        <begin position="64"/>
        <end position="81"/>
    </location>
</feature>
<evidence type="ECO:0000256" key="3">
    <source>
        <dbReference type="ARBA" id="ARBA00022840"/>
    </source>
</evidence>
<evidence type="ECO:0000259" key="7">
    <source>
        <dbReference type="PROSITE" id="PS50067"/>
    </source>
</evidence>
<dbReference type="PROSITE" id="PS50067">
    <property type="entry name" value="KINESIN_MOTOR_2"/>
    <property type="match status" value="1"/>
</dbReference>
<dbReference type="InterPro" id="IPR001752">
    <property type="entry name" value="Kinesin_motor_dom"/>
</dbReference>
<dbReference type="GO" id="GO:0005524">
    <property type="term" value="F:ATP binding"/>
    <property type="evidence" value="ECO:0007669"/>
    <property type="project" value="UniProtKB-KW"/>
</dbReference>
<organism evidence="8 9">
    <name type="scientific">Cynara cardunculus var. scolymus</name>
    <name type="common">Globe artichoke</name>
    <name type="synonym">Cynara scolymus</name>
    <dbReference type="NCBI Taxonomy" id="59895"/>
    <lineage>
        <taxon>Eukaryota</taxon>
        <taxon>Viridiplantae</taxon>
        <taxon>Streptophyta</taxon>
        <taxon>Embryophyta</taxon>
        <taxon>Tracheophyta</taxon>
        <taxon>Spermatophyta</taxon>
        <taxon>Magnoliopsida</taxon>
        <taxon>eudicotyledons</taxon>
        <taxon>Gunneridae</taxon>
        <taxon>Pentapetalae</taxon>
        <taxon>asterids</taxon>
        <taxon>campanulids</taxon>
        <taxon>Asterales</taxon>
        <taxon>Asteraceae</taxon>
        <taxon>Carduoideae</taxon>
        <taxon>Cardueae</taxon>
        <taxon>Carduinae</taxon>
        <taxon>Cynara</taxon>
    </lineage>
</organism>
<feature type="region of interest" description="Disordered" evidence="6">
    <location>
        <begin position="64"/>
        <end position="85"/>
    </location>
</feature>
<name>A0A103Y206_CYNCS</name>
<dbReference type="Proteomes" id="UP000243975">
    <property type="component" value="Unassembled WGS sequence"/>
</dbReference>
<dbReference type="InterPro" id="IPR027417">
    <property type="entry name" value="P-loop_NTPase"/>
</dbReference>
<comment type="similarity">
    <text evidence="5">Belongs to the TRAFAC class myosin-kinesin ATPase superfamily. Kinesin family.</text>
</comment>
<keyword evidence="1" id="KW-0493">Microtubule</keyword>
<keyword evidence="9" id="KW-1185">Reference proteome</keyword>
<sequence length="183" mass="20112">MNGVGRSHRRLTKSAGRCGRWAELDWFSVGKHSLNKRTRSQTGGNEPQHGSTAGFAFTLTLLGSNHKSRPSHTNPTISNRGQAARAEPKGNIRVFCRVRPLLLEDGPGAEATISYAISIESVGRGIDLIQNGQKHHFTFDKVFAHNTSQQEVFIEISQLVQNALSYNHQVHSTPVSDSDKSVI</sequence>
<dbReference type="EMBL" id="LEKV01003137">
    <property type="protein sequence ID" value="KVI01046.1"/>
    <property type="molecule type" value="Genomic_DNA"/>
</dbReference>
<dbReference type="PANTHER" id="PTHR47972:SF45">
    <property type="entry name" value="PROTEIN CLARET SEGREGATIONAL"/>
    <property type="match status" value="1"/>
</dbReference>
<protein>
    <submittedName>
        <fullName evidence="8">Kinesin, motor domain-containing protein</fullName>
    </submittedName>
</protein>
<dbReference type="GO" id="GO:0005874">
    <property type="term" value="C:microtubule"/>
    <property type="evidence" value="ECO:0007669"/>
    <property type="project" value="UniProtKB-KW"/>
</dbReference>
<dbReference type="Pfam" id="PF16796">
    <property type="entry name" value="Microtub_bd"/>
    <property type="match status" value="1"/>
</dbReference>
<dbReference type="InterPro" id="IPR027640">
    <property type="entry name" value="Kinesin-like_fam"/>
</dbReference>
<keyword evidence="4" id="KW-0505">Motor protein</keyword>
<accession>A0A103Y206</accession>
<evidence type="ECO:0000256" key="1">
    <source>
        <dbReference type="ARBA" id="ARBA00022701"/>
    </source>
</evidence>
<evidence type="ECO:0000313" key="8">
    <source>
        <dbReference type="EMBL" id="KVI01046.1"/>
    </source>
</evidence>
<dbReference type="STRING" id="59895.A0A103Y206"/>
<reference evidence="8 9" key="1">
    <citation type="journal article" date="2016" name="Sci. Rep.">
        <title>The genome sequence of the outbreeding globe artichoke constructed de novo incorporating a phase-aware low-pass sequencing strategy of F1 progeny.</title>
        <authorList>
            <person name="Scaglione D."/>
            <person name="Reyes-Chin-Wo S."/>
            <person name="Acquadro A."/>
            <person name="Froenicke L."/>
            <person name="Portis E."/>
            <person name="Beitel C."/>
            <person name="Tirone M."/>
            <person name="Mauro R."/>
            <person name="Lo Monaco A."/>
            <person name="Mauromicale G."/>
            <person name="Faccioli P."/>
            <person name="Cattivelli L."/>
            <person name="Rieseberg L."/>
            <person name="Michelmore R."/>
            <person name="Lanteri S."/>
        </authorList>
    </citation>
    <scope>NUCLEOTIDE SEQUENCE [LARGE SCALE GENOMIC DNA]</scope>
    <source>
        <strain evidence="8">2C</strain>
    </source>
</reference>
<dbReference type="SUPFAM" id="SSF52540">
    <property type="entry name" value="P-loop containing nucleoside triphosphate hydrolases"/>
    <property type="match status" value="1"/>
</dbReference>
<dbReference type="PANTHER" id="PTHR47972">
    <property type="entry name" value="KINESIN-LIKE PROTEIN KLP-3"/>
    <property type="match status" value="1"/>
</dbReference>
<dbReference type="GO" id="GO:0008017">
    <property type="term" value="F:microtubule binding"/>
    <property type="evidence" value="ECO:0007669"/>
    <property type="project" value="InterPro"/>
</dbReference>
<keyword evidence="3" id="KW-0067">ATP-binding</keyword>
<feature type="domain" description="Kinesin motor" evidence="7">
    <location>
        <begin position="91"/>
        <end position="183"/>
    </location>
</feature>
<dbReference type="InterPro" id="IPR031852">
    <property type="entry name" value="Vik1/Cik1_MT-bd"/>
</dbReference>
<proteinExistence type="inferred from homology"/>
<evidence type="ECO:0000256" key="2">
    <source>
        <dbReference type="ARBA" id="ARBA00022741"/>
    </source>
</evidence>
<evidence type="ECO:0000256" key="6">
    <source>
        <dbReference type="SAM" id="MobiDB-lite"/>
    </source>
</evidence>
<dbReference type="GO" id="GO:0003777">
    <property type="term" value="F:microtubule motor activity"/>
    <property type="evidence" value="ECO:0007669"/>
    <property type="project" value="InterPro"/>
</dbReference>
<evidence type="ECO:0000256" key="4">
    <source>
        <dbReference type="ARBA" id="ARBA00023175"/>
    </source>
</evidence>
<gene>
    <name evidence="8" type="ORF">Ccrd_020688</name>
</gene>
<keyword evidence="2" id="KW-0547">Nucleotide-binding</keyword>
<dbReference type="GO" id="GO:0007018">
    <property type="term" value="P:microtubule-based movement"/>
    <property type="evidence" value="ECO:0007669"/>
    <property type="project" value="InterPro"/>
</dbReference>
<comment type="caution">
    <text evidence="5">Lacks conserved residue(s) required for the propagation of feature annotation.</text>
</comment>
<dbReference type="AlphaFoldDB" id="A0A103Y206"/>